<organism evidence="2 3">
    <name type="scientific">Gymnopus androsaceus JB14</name>
    <dbReference type="NCBI Taxonomy" id="1447944"/>
    <lineage>
        <taxon>Eukaryota</taxon>
        <taxon>Fungi</taxon>
        <taxon>Dikarya</taxon>
        <taxon>Basidiomycota</taxon>
        <taxon>Agaricomycotina</taxon>
        <taxon>Agaricomycetes</taxon>
        <taxon>Agaricomycetidae</taxon>
        <taxon>Agaricales</taxon>
        <taxon>Marasmiineae</taxon>
        <taxon>Omphalotaceae</taxon>
        <taxon>Gymnopus</taxon>
    </lineage>
</organism>
<name>A0A6A4GVQ3_9AGAR</name>
<dbReference type="EMBL" id="ML769711">
    <property type="protein sequence ID" value="KAE9389135.1"/>
    <property type="molecule type" value="Genomic_DNA"/>
</dbReference>
<evidence type="ECO:0000313" key="2">
    <source>
        <dbReference type="EMBL" id="KAE9389135.1"/>
    </source>
</evidence>
<protein>
    <submittedName>
        <fullName evidence="2">Uncharacterized protein</fullName>
    </submittedName>
</protein>
<evidence type="ECO:0000256" key="1">
    <source>
        <dbReference type="SAM" id="MobiDB-lite"/>
    </source>
</evidence>
<proteinExistence type="predicted"/>
<keyword evidence="3" id="KW-1185">Reference proteome</keyword>
<sequence>MNASAFAPYAESISTLSSSHCCITAFSPSSAAPVPPVITMDTNSGATQFILRTLYNEEENLVILNPTFPEVVPRHVDHLGLATEETKTTFTEGPSGNLSPDDGDGEGPADPVLPVVLLLEELLTQNLWNPLHNKPSHFSKALKDL</sequence>
<dbReference type="Proteomes" id="UP000799118">
    <property type="component" value="Unassembled WGS sequence"/>
</dbReference>
<feature type="compositionally biased region" description="Polar residues" evidence="1">
    <location>
        <begin position="88"/>
        <end position="98"/>
    </location>
</feature>
<feature type="region of interest" description="Disordered" evidence="1">
    <location>
        <begin position="84"/>
        <end position="110"/>
    </location>
</feature>
<evidence type="ECO:0000313" key="3">
    <source>
        <dbReference type="Proteomes" id="UP000799118"/>
    </source>
</evidence>
<reference evidence="2" key="1">
    <citation type="journal article" date="2019" name="Environ. Microbiol.">
        <title>Fungal ecological strategies reflected in gene transcription - a case study of two litter decomposers.</title>
        <authorList>
            <person name="Barbi F."/>
            <person name="Kohler A."/>
            <person name="Barry K."/>
            <person name="Baskaran P."/>
            <person name="Daum C."/>
            <person name="Fauchery L."/>
            <person name="Ihrmark K."/>
            <person name="Kuo A."/>
            <person name="LaButti K."/>
            <person name="Lipzen A."/>
            <person name="Morin E."/>
            <person name="Grigoriev I.V."/>
            <person name="Henrissat B."/>
            <person name="Lindahl B."/>
            <person name="Martin F."/>
        </authorList>
    </citation>
    <scope>NUCLEOTIDE SEQUENCE</scope>
    <source>
        <strain evidence="2">JB14</strain>
    </source>
</reference>
<dbReference type="AlphaFoldDB" id="A0A6A4GVQ3"/>
<gene>
    <name evidence="2" type="ORF">BT96DRAFT_1003562</name>
</gene>
<accession>A0A6A4GVQ3</accession>